<dbReference type="EMBL" id="JARKIE010000148">
    <property type="protein sequence ID" value="KAJ7675447.1"/>
    <property type="molecule type" value="Genomic_DNA"/>
</dbReference>
<evidence type="ECO:0000313" key="2">
    <source>
        <dbReference type="EMBL" id="KAJ7675447.1"/>
    </source>
</evidence>
<evidence type="ECO:0000313" key="3">
    <source>
        <dbReference type="Proteomes" id="UP001221757"/>
    </source>
</evidence>
<gene>
    <name evidence="2" type="ORF">B0H17DRAFT_1161563</name>
</gene>
<accession>A0AAD7G7Q5</accession>
<feature type="domain" description="RSE1/DDB1/CPSF1 second beta-propeller" evidence="1">
    <location>
        <begin position="80"/>
        <end position="156"/>
    </location>
</feature>
<dbReference type="InterPro" id="IPR058543">
    <property type="entry name" value="Beta-prop_RSE1/DDB1/CPSF1_2nd"/>
</dbReference>
<comment type="caution">
    <text evidence="2">The sequence shown here is derived from an EMBL/GenBank/DDBJ whole genome shotgun (WGS) entry which is preliminary data.</text>
</comment>
<sequence>MVDVLRVHFNPRALRNLTLTDETPALNPIIQSKLLNFAPNTESPQILSACGRGLRSTLHILQHGIEVDQIVNCDLGSAPNDTWDVYIVLSFSYRTLVLSIWEELVEDRDAGFLSSLGADSLVQVHPNGIRHLLEVREWSVPSGKSIVKAATNKRQIFSGPGFGRSD</sequence>
<dbReference type="PANTHER" id="PTHR10644">
    <property type="entry name" value="DNA REPAIR/RNA PROCESSING CPSF FAMILY"/>
    <property type="match status" value="1"/>
</dbReference>
<reference evidence="2" key="1">
    <citation type="submission" date="2023-03" db="EMBL/GenBank/DDBJ databases">
        <title>Massive genome expansion in bonnet fungi (Mycena s.s.) driven by repeated elements and novel gene families across ecological guilds.</title>
        <authorList>
            <consortium name="Lawrence Berkeley National Laboratory"/>
            <person name="Harder C.B."/>
            <person name="Miyauchi S."/>
            <person name="Viragh M."/>
            <person name="Kuo A."/>
            <person name="Thoen E."/>
            <person name="Andreopoulos B."/>
            <person name="Lu D."/>
            <person name="Skrede I."/>
            <person name="Drula E."/>
            <person name="Henrissat B."/>
            <person name="Morin E."/>
            <person name="Kohler A."/>
            <person name="Barry K."/>
            <person name="LaButti K."/>
            <person name="Morin E."/>
            <person name="Salamov A."/>
            <person name="Lipzen A."/>
            <person name="Mereny Z."/>
            <person name="Hegedus B."/>
            <person name="Baldrian P."/>
            <person name="Stursova M."/>
            <person name="Weitz H."/>
            <person name="Taylor A."/>
            <person name="Grigoriev I.V."/>
            <person name="Nagy L.G."/>
            <person name="Martin F."/>
            <person name="Kauserud H."/>
        </authorList>
    </citation>
    <scope>NUCLEOTIDE SEQUENCE</scope>
    <source>
        <strain evidence="2">CBHHK067</strain>
    </source>
</reference>
<dbReference type="Gene3D" id="2.130.10.10">
    <property type="entry name" value="YVTN repeat-like/Quinoprotein amine dehydrogenase"/>
    <property type="match status" value="1"/>
</dbReference>
<dbReference type="InterPro" id="IPR050358">
    <property type="entry name" value="RSE1/DDB1/CFT1"/>
</dbReference>
<evidence type="ECO:0000259" key="1">
    <source>
        <dbReference type="Pfam" id="PF23726"/>
    </source>
</evidence>
<keyword evidence="3" id="KW-1185">Reference proteome</keyword>
<organism evidence="2 3">
    <name type="scientific">Mycena rosella</name>
    <name type="common">Pink bonnet</name>
    <name type="synonym">Agaricus rosellus</name>
    <dbReference type="NCBI Taxonomy" id="1033263"/>
    <lineage>
        <taxon>Eukaryota</taxon>
        <taxon>Fungi</taxon>
        <taxon>Dikarya</taxon>
        <taxon>Basidiomycota</taxon>
        <taxon>Agaricomycotina</taxon>
        <taxon>Agaricomycetes</taxon>
        <taxon>Agaricomycetidae</taxon>
        <taxon>Agaricales</taxon>
        <taxon>Marasmiineae</taxon>
        <taxon>Mycenaceae</taxon>
        <taxon>Mycena</taxon>
    </lineage>
</organism>
<dbReference type="Pfam" id="PF23726">
    <property type="entry name" value="Beta-prop_RSE1_2nd"/>
    <property type="match status" value="1"/>
</dbReference>
<protein>
    <recommendedName>
        <fullName evidence="1">RSE1/DDB1/CPSF1 second beta-propeller domain-containing protein</fullName>
    </recommendedName>
</protein>
<dbReference type="Proteomes" id="UP001221757">
    <property type="component" value="Unassembled WGS sequence"/>
</dbReference>
<dbReference type="AlphaFoldDB" id="A0AAD7G7Q5"/>
<proteinExistence type="predicted"/>
<dbReference type="InterPro" id="IPR015943">
    <property type="entry name" value="WD40/YVTN_repeat-like_dom_sf"/>
</dbReference>
<name>A0AAD7G7Q5_MYCRO</name>